<dbReference type="RefSeq" id="WP_227709819.1">
    <property type="nucleotide sequence ID" value="NZ_JAJEQW010000003.1"/>
</dbReference>
<keyword evidence="2" id="KW-0472">Membrane</keyword>
<reference evidence="4" key="1">
    <citation type="submission" date="2021-10" db="EMBL/GenBank/DDBJ databases">
        <title>Anaerobic single-cell dispensing facilitates the cultivation of human gut bacteria.</title>
        <authorList>
            <person name="Afrizal A."/>
        </authorList>
    </citation>
    <scope>NUCLEOTIDE SEQUENCE</scope>
    <source>
        <strain evidence="4">CLA-AA-H204</strain>
    </source>
</reference>
<name>A0AAW4WFZ4_9FIRM</name>
<accession>A0AAW4WFZ4</accession>
<feature type="signal peptide" evidence="3">
    <location>
        <begin position="1"/>
        <end position="34"/>
    </location>
</feature>
<feature type="transmembrane region" description="Helical" evidence="2">
    <location>
        <begin position="952"/>
        <end position="974"/>
    </location>
</feature>
<dbReference type="AlphaFoldDB" id="A0AAW4WFZ4"/>
<comment type="caution">
    <text evidence="4">The sequence shown here is derived from an EMBL/GenBank/DDBJ whole genome shotgun (WGS) entry which is preliminary data.</text>
</comment>
<evidence type="ECO:0000256" key="1">
    <source>
        <dbReference type="SAM" id="MobiDB-lite"/>
    </source>
</evidence>
<keyword evidence="2" id="KW-0812">Transmembrane</keyword>
<dbReference type="Proteomes" id="UP001198893">
    <property type="component" value="Unassembled WGS sequence"/>
</dbReference>
<keyword evidence="3" id="KW-0732">Signal</keyword>
<keyword evidence="2" id="KW-1133">Transmembrane helix</keyword>
<feature type="compositionally biased region" description="Polar residues" evidence="1">
    <location>
        <begin position="833"/>
        <end position="878"/>
    </location>
</feature>
<evidence type="ECO:0000256" key="3">
    <source>
        <dbReference type="SAM" id="SignalP"/>
    </source>
</evidence>
<organism evidence="4 5">
    <name type="scientific">Roseburia amylophila</name>
    <dbReference type="NCBI Taxonomy" id="2981794"/>
    <lineage>
        <taxon>Bacteria</taxon>
        <taxon>Bacillati</taxon>
        <taxon>Bacillota</taxon>
        <taxon>Clostridia</taxon>
        <taxon>Lachnospirales</taxon>
        <taxon>Lachnospiraceae</taxon>
        <taxon>Roseburia</taxon>
    </lineage>
</organism>
<gene>
    <name evidence="4" type="ORF">LKD47_04970</name>
</gene>
<evidence type="ECO:0000256" key="2">
    <source>
        <dbReference type="SAM" id="Phobius"/>
    </source>
</evidence>
<feature type="compositionally biased region" description="Low complexity" evidence="1">
    <location>
        <begin position="794"/>
        <end position="830"/>
    </location>
</feature>
<feature type="compositionally biased region" description="Low complexity" evidence="1">
    <location>
        <begin position="879"/>
        <end position="904"/>
    </location>
</feature>
<sequence>MRVAKMLGKRITAFVMAALMVLSLSGITGMTVKAAEKDDTITMQLQDTKKIECSAWIAYETKWSVTSGKDKVTLKNTNKKEVSVIADKTGTVTLKCKYKNYLFQWKTEKYTIKISKRTPVFEKSISNLTYNGKVQTLNAKNFVKDGPKSGIVGTCDKEILNAGTYTYTITTPATDVYEAGSRTYTVTVNKAEAVIKEKPSATINHMSGKLRESHLNGGMAVAVNDENQELEGHFEWQSPDETLWFNTTGTAIFEDVDHHVVFVPEGDAAENYKETVFIVPVRTYLKALYANLTASDFEYNGSNDEKNLSCDANAYSWGIEKNPSISITYTYYDEAGNKLGKAPVDAGTYTVIATASAKKFESADSNEATFTIRQKTLTNEMVTAKDTEYTGNTVAVVVKDGDKTLVEGKDYTVIYSGSNPNAGETSAAITGIGNYKGTVNTTYTILPKEVENDSVIAAAKEKYYTGKAVTLSEEDVTVTYNGKVLTAGNDYTVGNYKDNVEEGTALATVTFTGNYSGTVNVSFGISKIRAKVYAKYGNGKLLLLSGNCILDPAVLEEAADYATTEESVIHGFILEDENAGVVTTYTKLFHNTEGYNVYVKVADTFTQKAEFYIRKAGTVRPEGTVGDATANYDYVGRAAVSLNQLKVTTDMSGFTAPASFDAEKNYDGKMPVTLASVLDAYAANSGIAGDDARFYRIEWYRMINPNSWHIDGEIVDNSYTVTFMVDGNVYQEVREVKGTEVSVTDPVKAETETTTYEFTGWTLEDGSKVNVADLNDSTVVYASFDEKEKETEPTEPVGPTGPTEPSQPTEPTEPTEPTQPTEPSQPTEPTKPAESTQPAESTEPAQPANPTQPASSETAVTPADNNTQPETAAQTPVIQAQTPVAQTQVAQTPVRQQQAAQQPQDAEEPVVLEDEEVPLANITDDNAKQEVTALEDEAVPLAANPAGEDNCIIHWIMMILTIVFAGYNVVRAVLRQKKNA</sequence>
<evidence type="ECO:0008006" key="6">
    <source>
        <dbReference type="Google" id="ProtNLM"/>
    </source>
</evidence>
<feature type="chain" id="PRO_5043767175" description="Bacterial repeat domain-containing protein" evidence="3">
    <location>
        <begin position="35"/>
        <end position="980"/>
    </location>
</feature>
<evidence type="ECO:0000313" key="4">
    <source>
        <dbReference type="EMBL" id="MCC2241660.1"/>
    </source>
</evidence>
<protein>
    <recommendedName>
        <fullName evidence="6">Bacterial repeat domain-containing protein</fullName>
    </recommendedName>
</protein>
<proteinExistence type="predicted"/>
<dbReference type="EMBL" id="JAJEQW010000003">
    <property type="protein sequence ID" value="MCC2241660.1"/>
    <property type="molecule type" value="Genomic_DNA"/>
</dbReference>
<evidence type="ECO:0000313" key="5">
    <source>
        <dbReference type="Proteomes" id="UP001198893"/>
    </source>
</evidence>
<feature type="region of interest" description="Disordered" evidence="1">
    <location>
        <begin position="783"/>
        <end position="908"/>
    </location>
</feature>